<protein>
    <submittedName>
        <fullName evidence="1">Uncharacterized protein</fullName>
    </submittedName>
</protein>
<comment type="caution">
    <text evidence="1">The sequence shown here is derived from an EMBL/GenBank/DDBJ whole genome shotgun (WGS) entry which is preliminary data.</text>
</comment>
<dbReference type="EMBL" id="JAWZSR010000004">
    <property type="protein sequence ID" value="MDX8045933.1"/>
    <property type="molecule type" value="Genomic_DNA"/>
</dbReference>
<keyword evidence="2" id="KW-1185">Reference proteome</keyword>
<evidence type="ECO:0000313" key="1">
    <source>
        <dbReference type="EMBL" id="MDX8045933.1"/>
    </source>
</evidence>
<reference evidence="1" key="1">
    <citation type="submission" date="2023-11" db="EMBL/GenBank/DDBJ databases">
        <title>Gracilibacillus pellucida a moderately halophilic bacterium isolated from saline soil in Xinjiang province.</title>
        <authorList>
            <person name="Zhang Z."/>
            <person name="Tan F."/>
            <person name="Wang Y."/>
            <person name="Xia M."/>
        </authorList>
    </citation>
    <scope>NUCLEOTIDE SEQUENCE</scope>
    <source>
        <strain evidence="1">S3-1-1</strain>
    </source>
</reference>
<sequence>MKYFFYLLLLSLVFSLGMYIGVDRTEHQQVMTPTQTAEQVDEIDIVNQEAVIEEVEQDGIVVNEVESSFLHIAASKGEEVVKVLFDQIVDVTYAIVDGVF</sequence>
<evidence type="ECO:0000313" key="2">
    <source>
        <dbReference type="Proteomes" id="UP001277972"/>
    </source>
</evidence>
<accession>A0ACC6M4X1</accession>
<gene>
    <name evidence="1" type="ORF">SH601_07995</name>
</gene>
<organism evidence="1 2">
    <name type="scientific">Gracilibacillus pellucidus</name>
    <dbReference type="NCBI Taxonomy" id="3095368"/>
    <lineage>
        <taxon>Bacteria</taxon>
        <taxon>Bacillati</taxon>
        <taxon>Bacillota</taxon>
        <taxon>Bacilli</taxon>
        <taxon>Bacillales</taxon>
        <taxon>Bacillaceae</taxon>
        <taxon>Gracilibacillus</taxon>
    </lineage>
</organism>
<proteinExistence type="predicted"/>
<name>A0ACC6M4X1_9BACI</name>
<dbReference type="Proteomes" id="UP001277972">
    <property type="component" value="Unassembled WGS sequence"/>
</dbReference>